<organism evidence="3 4">
    <name type="scientific">Oxalobacter vibrioformis</name>
    <dbReference type="NCBI Taxonomy" id="933080"/>
    <lineage>
        <taxon>Bacteria</taxon>
        <taxon>Pseudomonadati</taxon>
        <taxon>Pseudomonadota</taxon>
        <taxon>Betaproteobacteria</taxon>
        <taxon>Burkholderiales</taxon>
        <taxon>Oxalobacteraceae</taxon>
        <taxon>Oxalobacter</taxon>
    </lineage>
</organism>
<proteinExistence type="predicted"/>
<sequence length="84" mass="9215">MKKTLALLATTLLLTSPFSAITASDKPEKKLETTEKKPPQKRGVTCSRDPDTGMKFCIGSFTEYSSSGGLCCHHDMKTGEKYCH</sequence>
<feature type="compositionally biased region" description="Basic and acidic residues" evidence="1">
    <location>
        <begin position="25"/>
        <end position="38"/>
    </location>
</feature>
<dbReference type="RefSeq" id="WP_269309228.1">
    <property type="nucleotide sequence ID" value="NZ_CP098242.1"/>
</dbReference>
<dbReference type="KEGG" id="ovb:NB640_00715"/>
<protein>
    <submittedName>
        <fullName evidence="3">Uncharacterized protein</fullName>
    </submittedName>
</protein>
<evidence type="ECO:0000313" key="4">
    <source>
        <dbReference type="Proteomes" id="UP001156215"/>
    </source>
</evidence>
<feature type="signal peptide" evidence="2">
    <location>
        <begin position="1"/>
        <end position="22"/>
    </location>
</feature>
<gene>
    <name evidence="3" type="ORF">NB640_00715</name>
</gene>
<evidence type="ECO:0000313" key="3">
    <source>
        <dbReference type="EMBL" id="WAW10224.1"/>
    </source>
</evidence>
<evidence type="ECO:0000256" key="1">
    <source>
        <dbReference type="SAM" id="MobiDB-lite"/>
    </source>
</evidence>
<accession>A0A9E9LZ70</accession>
<dbReference type="Proteomes" id="UP001156215">
    <property type="component" value="Chromosome"/>
</dbReference>
<feature type="region of interest" description="Disordered" evidence="1">
    <location>
        <begin position="24"/>
        <end position="51"/>
    </location>
</feature>
<dbReference type="EMBL" id="CP098242">
    <property type="protein sequence ID" value="WAW10224.1"/>
    <property type="molecule type" value="Genomic_DNA"/>
</dbReference>
<keyword evidence="4" id="KW-1185">Reference proteome</keyword>
<name>A0A9E9LZ70_9BURK</name>
<reference evidence="3" key="1">
    <citation type="journal article" date="2022" name="Front. Microbiol.">
        <title>New perspectives on an old grouping: The genomic and phenotypic variability of Oxalobacter formigenes and the implications for calcium oxalate stone prevention.</title>
        <authorList>
            <person name="Chmiel J.A."/>
            <person name="Carr C."/>
            <person name="Stuivenberg G.A."/>
            <person name="Venema R."/>
            <person name="Chanyi R.M."/>
            <person name="Al K.F."/>
            <person name="Giguere D."/>
            <person name="Say H."/>
            <person name="Akouris P.P."/>
            <person name="Dominguez Romero S.A."/>
            <person name="Kwong A."/>
            <person name="Tai V."/>
            <person name="Koval S.F."/>
            <person name="Razvi H."/>
            <person name="Bjazevic J."/>
            <person name="Burton J.P."/>
        </authorList>
    </citation>
    <scope>NUCLEOTIDE SEQUENCE</scope>
    <source>
        <strain evidence="3">WoOx3</strain>
    </source>
</reference>
<evidence type="ECO:0000256" key="2">
    <source>
        <dbReference type="SAM" id="SignalP"/>
    </source>
</evidence>
<keyword evidence="2" id="KW-0732">Signal</keyword>
<feature type="chain" id="PRO_5039393814" evidence="2">
    <location>
        <begin position="23"/>
        <end position="84"/>
    </location>
</feature>
<dbReference type="AlphaFoldDB" id="A0A9E9LZ70"/>